<dbReference type="EMBL" id="JASPKY010000038">
    <property type="protein sequence ID" value="KAK9746700.1"/>
    <property type="molecule type" value="Genomic_DNA"/>
</dbReference>
<accession>A0AAW1MH34</accession>
<proteinExistence type="predicted"/>
<feature type="compositionally biased region" description="Basic residues" evidence="1">
    <location>
        <begin position="16"/>
        <end position="33"/>
    </location>
</feature>
<comment type="caution">
    <text evidence="2">The sequence shown here is derived from an EMBL/GenBank/DDBJ whole genome shotgun (WGS) entry which is preliminary data.</text>
</comment>
<sequence>MAGDTAVMEQSPPQSKQKRKRPTSSKPKRRRSATTKPAKPPSASSSKAKLEAIVKTKLEAIVKSTSAVKATTAKIPIWQRTPPSVIEEIQLTVKKQATKSQYREFLRALKSIAKKERSQVHVMPCEYKEAMEKQQETAFNDTFKQKALKRRKDYSKIVEETQFKKSCQNCLKEKCTCGVVVENASSQQKMHWMHVRSDSRRGIQAYDILDEITLKDLEPIQSEYPRKDHISDTDANKRIEETLLYKLLYHEDPKVLEGLLTSLLRNKNQHRMLINYTRN</sequence>
<feature type="compositionally biased region" description="Low complexity" evidence="1">
    <location>
        <begin position="34"/>
        <end position="47"/>
    </location>
</feature>
<dbReference type="Proteomes" id="UP001458880">
    <property type="component" value="Unassembled WGS sequence"/>
</dbReference>
<organism evidence="2 3">
    <name type="scientific">Popillia japonica</name>
    <name type="common">Japanese beetle</name>
    <dbReference type="NCBI Taxonomy" id="7064"/>
    <lineage>
        <taxon>Eukaryota</taxon>
        <taxon>Metazoa</taxon>
        <taxon>Ecdysozoa</taxon>
        <taxon>Arthropoda</taxon>
        <taxon>Hexapoda</taxon>
        <taxon>Insecta</taxon>
        <taxon>Pterygota</taxon>
        <taxon>Neoptera</taxon>
        <taxon>Endopterygota</taxon>
        <taxon>Coleoptera</taxon>
        <taxon>Polyphaga</taxon>
        <taxon>Scarabaeiformia</taxon>
        <taxon>Scarabaeidae</taxon>
        <taxon>Rutelinae</taxon>
        <taxon>Popillia</taxon>
    </lineage>
</organism>
<feature type="region of interest" description="Disordered" evidence="1">
    <location>
        <begin position="1"/>
        <end position="49"/>
    </location>
</feature>
<evidence type="ECO:0000313" key="3">
    <source>
        <dbReference type="Proteomes" id="UP001458880"/>
    </source>
</evidence>
<name>A0AAW1MH34_POPJA</name>
<reference evidence="2 3" key="1">
    <citation type="journal article" date="2024" name="BMC Genomics">
        <title>De novo assembly and annotation of Popillia japonica's genome with initial clues to its potential as an invasive pest.</title>
        <authorList>
            <person name="Cucini C."/>
            <person name="Boschi S."/>
            <person name="Funari R."/>
            <person name="Cardaioli E."/>
            <person name="Iannotti N."/>
            <person name="Marturano G."/>
            <person name="Paoli F."/>
            <person name="Bruttini M."/>
            <person name="Carapelli A."/>
            <person name="Frati F."/>
            <person name="Nardi F."/>
        </authorList>
    </citation>
    <scope>NUCLEOTIDE SEQUENCE [LARGE SCALE GENOMIC DNA]</scope>
    <source>
        <strain evidence="2">DMR45628</strain>
    </source>
</reference>
<protein>
    <submittedName>
        <fullName evidence="2">Uncharacterized protein</fullName>
    </submittedName>
</protein>
<keyword evidence="3" id="KW-1185">Reference proteome</keyword>
<dbReference type="AlphaFoldDB" id="A0AAW1MH34"/>
<gene>
    <name evidence="2" type="ORF">QE152_g5924</name>
</gene>
<evidence type="ECO:0000256" key="1">
    <source>
        <dbReference type="SAM" id="MobiDB-lite"/>
    </source>
</evidence>
<evidence type="ECO:0000313" key="2">
    <source>
        <dbReference type="EMBL" id="KAK9746700.1"/>
    </source>
</evidence>